<sequence>MRVYSSSRDSNPGETAQRVCVLPQGYHHVLKRATTSGSKRWMPSNWFPSVILPRKMFEMDTREEKGREFNLFC</sequence>
<reference evidence="1" key="1">
    <citation type="submission" date="2025-08" db="UniProtKB">
        <authorList>
            <consortium name="Ensembl"/>
        </authorList>
    </citation>
    <scope>IDENTIFICATION</scope>
</reference>
<accession>A0A8C4QFC6</accession>
<proteinExistence type="predicted"/>
<dbReference type="AlphaFoldDB" id="A0A8C4QFC6"/>
<keyword evidence="2" id="KW-1185">Reference proteome</keyword>
<dbReference type="Proteomes" id="UP000694388">
    <property type="component" value="Unplaced"/>
</dbReference>
<dbReference type="Ensembl" id="ENSEBUT00000014724.1">
    <property type="protein sequence ID" value="ENSEBUP00000014148.1"/>
    <property type="gene ID" value="ENSEBUG00000008922.1"/>
</dbReference>
<organism evidence="1 2">
    <name type="scientific">Eptatretus burgeri</name>
    <name type="common">Inshore hagfish</name>
    <dbReference type="NCBI Taxonomy" id="7764"/>
    <lineage>
        <taxon>Eukaryota</taxon>
        <taxon>Metazoa</taxon>
        <taxon>Chordata</taxon>
        <taxon>Craniata</taxon>
        <taxon>Vertebrata</taxon>
        <taxon>Cyclostomata</taxon>
        <taxon>Myxini</taxon>
        <taxon>Myxiniformes</taxon>
        <taxon>Myxinidae</taxon>
        <taxon>Eptatretinae</taxon>
        <taxon>Eptatretus</taxon>
    </lineage>
</organism>
<evidence type="ECO:0000313" key="1">
    <source>
        <dbReference type="Ensembl" id="ENSEBUP00000014148.1"/>
    </source>
</evidence>
<evidence type="ECO:0000313" key="2">
    <source>
        <dbReference type="Proteomes" id="UP000694388"/>
    </source>
</evidence>
<protein>
    <submittedName>
        <fullName evidence="1">Uncharacterized protein</fullName>
    </submittedName>
</protein>
<name>A0A8C4QFC6_EPTBU</name>
<reference evidence="1" key="2">
    <citation type="submission" date="2025-09" db="UniProtKB">
        <authorList>
            <consortium name="Ensembl"/>
        </authorList>
    </citation>
    <scope>IDENTIFICATION</scope>
</reference>